<feature type="transmembrane region" description="Helical" evidence="2">
    <location>
        <begin position="208"/>
        <end position="228"/>
    </location>
</feature>
<dbReference type="PROSITE" id="PS50095">
    <property type="entry name" value="PLAT"/>
    <property type="match status" value="1"/>
</dbReference>
<dbReference type="GO" id="GO:0050982">
    <property type="term" value="P:detection of mechanical stimulus"/>
    <property type="evidence" value="ECO:0007669"/>
    <property type="project" value="TreeGrafter"/>
</dbReference>
<feature type="transmembrane region" description="Helical" evidence="2">
    <location>
        <begin position="453"/>
        <end position="473"/>
    </location>
</feature>
<feature type="domain" description="PLAT" evidence="3">
    <location>
        <begin position="253"/>
        <end position="370"/>
    </location>
</feature>
<evidence type="ECO:0000313" key="4">
    <source>
        <dbReference type="EMBL" id="JAT33473.1"/>
    </source>
</evidence>
<dbReference type="AlphaFoldDB" id="A0A1B6MC14"/>
<dbReference type="PANTHER" id="PTHR10877">
    <property type="entry name" value="POLYCYSTIN FAMILY MEMBER"/>
    <property type="match status" value="1"/>
</dbReference>
<comment type="caution">
    <text evidence="1">Lacks conserved residue(s) required for the propagation of feature annotation.</text>
</comment>
<feature type="transmembrane region" description="Helical" evidence="2">
    <location>
        <begin position="415"/>
        <end position="433"/>
    </location>
</feature>
<keyword evidence="2" id="KW-0472">Membrane</keyword>
<dbReference type="InterPro" id="IPR051223">
    <property type="entry name" value="Polycystin"/>
</dbReference>
<feature type="transmembrane region" description="Helical" evidence="2">
    <location>
        <begin position="562"/>
        <end position="582"/>
    </location>
</feature>
<dbReference type="GO" id="GO:0005262">
    <property type="term" value="F:calcium channel activity"/>
    <property type="evidence" value="ECO:0007669"/>
    <property type="project" value="TreeGrafter"/>
</dbReference>
<name>A0A1B6MC14_9HEMI</name>
<evidence type="ECO:0000256" key="2">
    <source>
        <dbReference type="SAM" id="Phobius"/>
    </source>
</evidence>
<dbReference type="GO" id="GO:0016020">
    <property type="term" value="C:membrane"/>
    <property type="evidence" value="ECO:0007669"/>
    <property type="project" value="TreeGrafter"/>
</dbReference>
<keyword evidence="2" id="KW-0812">Transmembrane</keyword>
<feature type="non-terminal residue" evidence="4">
    <location>
        <position position="588"/>
    </location>
</feature>
<organism evidence="4">
    <name type="scientific">Graphocephala atropunctata</name>
    <dbReference type="NCBI Taxonomy" id="36148"/>
    <lineage>
        <taxon>Eukaryota</taxon>
        <taxon>Metazoa</taxon>
        <taxon>Ecdysozoa</taxon>
        <taxon>Arthropoda</taxon>
        <taxon>Hexapoda</taxon>
        <taxon>Insecta</taxon>
        <taxon>Pterygota</taxon>
        <taxon>Neoptera</taxon>
        <taxon>Paraneoptera</taxon>
        <taxon>Hemiptera</taxon>
        <taxon>Auchenorrhyncha</taxon>
        <taxon>Membracoidea</taxon>
        <taxon>Cicadellidae</taxon>
        <taxon>Cicadellinae</taxon>
        <taxon>Cicadellini</taxon>
        <taxon>Graphocephala</taxon>
    </lineage>
</organism>
<evidence type="ECO:0000259" key="3">
    <source>
        <dbReference type="PROSITE" id="PS50095"/>
    </source>
</evidence>
<dbReference type="InterPro" id="IPR036392">
    <property type="entry name" value="PLAT/LH2_dom_sf"/>
</dbReference>
<accession>A0A1B6MC14</accession>
<reference evidence="4" key="1">
    <citation type="submission" date="2015-11" db="EMBL/GenBank/DDBJ databases">
        <title>De novo transcriptome assembly of four potential Pierce s Disease insect vectors from Arizona vineyards.</title>
        <authorList>
            <person name="Tassone E.E."/>
        </authorList>
    </citation>
    <scope>NUCLEOTIDE SEQUENCE</scope>
</reference>
<proteinExistence type="predicted"/>
<dbReference type="EMBL" id="GEBQ01006504">
    <property type="protein sequence ID" value="JAT33473.1"/>
    <property type="molecule type" value="Transcribed_RNA"/>
</dbReference>
<dbReference type="InterPro" id="IPR001024">
    <property type="entry name" value="PLAT/LH2_dom"/>
</dbReference>
<gene>
    <name evidence="4" type="ORF">g.54767</name>
</gene>
<dbReference type="Gene3D" id="2.60.60.20">
    <property type="entry name" value="PLAT/LH2 domain"/>
    <property type="match status" value="1"/>
</dbReference>
<dbReference type="Pfam" id="PF01477">
    <property type="entry name" value="PLAT"/>
    <property type="match status" value="1"/>
</dbReference>
<protein>
    <recommendedName>
        <fullName evidence="3">PLAT domain-containing protein</fullName>
    </recommendedName>
</protein>
<dbReference type="PANTHER" id="PTHR10877:SF183">
    <property type="entry name" value="AT14535P-RELATED"/>
    <property type="match status" value="1"/>
</dbReference>
<keyword evidence="2" id="KW-1133">Transmembrane helix</keyword>
<sequence length="588" mass="67838">ARVTSSYINTFSNPLNLYLVVNEWKSLDVSGEASLPQDDSHPRDKDVTVTVYQITPQFSGSGKLFVNFTEILPIPSLRVILSHDIRPDFKVMMEKARNITNPKAGLTLSYSVEKEHTFLYIGILPGPEYSAGKSVRFSFKTSIVRCLIRSRHSVWVTGRCIVAYNTNATMVHCQCYMINFVGAEISVPVLHLSTVTNINYFRNREDNFLPPLCAIIIMFLFAAMFFWARSKEQYEHARDNVIVLEDNFPGEEWAYLVGVYTGCRFFSGTSSRVGVRLIGTFSSSRAHVLQCSRKKTMQSYSDDWFILFTTKHLGDIKKLHIWFNYSGRSPSWYCRKVVVYDCAAQKTYLFRLGVWFYVDQSSYLVELLMLPQPPQSHPFYHRLMDNLASGFQERHFLISMTHHHPRSFVSLTEKVAAFWATFSFVAFLLMLHYKYDGGIEDYYFYKLRFKDLVIATFTYGPAVLVSIVAHSLFRNKVNLLTSHNSVWNSVTRRLRQLEHNYEKAARNLGKKRMNNKNETFSTIGTIKDDERKEAETIYTSQQLPLSILDESLKHVHVYKRQLYIAWAIVLTAMGGFCFLIIIEGMGMA</sequence>
<evidence type="ECO:0000256" key="1">
    <source>
        <dbReference type="PROSITE-ProRule" id="PRU00152"/>
    </source>
</evidence>
<dbReference type="SUPFAM" id="SSF49723">
    <property type="entry name" value="Lipase/lipooxygenase domain (PLAT/LH2 domain)"/>
    <property type="match status" value="1"/>
</dbReference>
<feature type="non-terminal residue" evidence="4">
    <location>
        <position position="1"/>
    </location>
</feature>